<dbReference type="RefSeq" id="WP_270687432.1">
    <property type="nucleotide sequence ID" value="NZ_JAQFWQ010000058.1"/>
</dbReference>
<dbReference type="EMBL" id="JAQFWQ010000058">
    <property type="protein sequence ID" value="MDA2812764.1"/>
    <property type="molecule type" value="Genomic_DNA"/>
</dbReference>
<dbReference type="Proteomes" id="UP001527866">
    <property type="component" value="Unassembled WGS sequence"/>
</dbReference>
<keyword evidence="4" id="KW-1185">Reference proteome</keyword>
<feature type="coiled-coil region" evidence="1">
    <location>
        <begin position="69"/>
        <end position="124"/>
    </location>
</feature>
<proteinExistence type="predicted"/>
<evidence type="ECO:0000313" key="4">
    <source>
        <dbReference type="Proteomes" id="UP001527866"/>
    </source>
</evidence>
<sequence length="209" mass="23176">MSSLLRFLARFRVGIRTWILGTAAMLGISGDYIGTLDGSAWYQRGWMIAFGLVILAAHVGVEMLSSREDRRLARDLEEARDRLAESREELQELRGERRRLQRNVEVLKKESEVYRAELAAAARESDGLAWLDGPQGRAALDGLRDFADQLVDEHGAARSDRPARSPETRASTRPSLARAALRLAVQVAVGLLSAAFLALLVLGIEVYFD</sequence>
<gene>
    <name evidence="3" type="ORF">O4J56_19115</name>
</gene>
<keyword evidence="2" id="KW-0472">Membrane</keyword>
<keyword evidence="2" id="KW-0812">Transmembrane</keyword>
<evidence type="ECO:0000256" key="1">
    <source>
        <dbReference type="SAM" id="Coils"/>
    </source>
</evidence>
<organism evidence="3 4">
    <name type="scientific">Nocardiopsis endophytica</name>
    <dbReference type="NCBI Taxonomy" id="3018445"/>
    <lineage>
        <taxon>Bacteria</taxon>
        <taxon>Bacillati</taxon>
        <taxon>Actinomycetota</taxon>
        <taxon>Actinomycetes</taxon>
        <taxon>Streptosporangiales</taxon>
        <taxon>Nocardiopsidaceae</taxon>
        <taxon>Nocardiopsis</taxon>
    </lineage>
</organism>
<feature type="transmembrane region" description="Helical" evidence="2">
    <location>
        <begin position="45"/>
        <end position="64"/>
    </location>
</feature>
<comment type="caution">
    <text evidence="3">The sequence shown here is derived from an EMBL/GenBank/DDBJ whole genome shotgun (WGS) entry which is preliminary data.</text>
</comment>
<keyword evidence="1" id="KW-0175">Coiled coil</keyword>
<reference evidence="3 4" key="1">
    <citation type="submission" date="2023-01" db="EMBL/GenBank/DDBJ databases">
        <title>Draft genome sequence of Nocardiopsis sp. RSe5-2 isolated from halophytes.</title>
        <authorList>
            <person name="Duangmal K."/>
            <person name="Chantavorakit T."/>
        </authorList>
    </citation>
    <scope>NUCLEOTIDE SEQUENCE [LARGE SCALE GENOMIC DNA]</scope>
    <source>
        <strain evidence="3 4">RSe5-2</strain>
    </source>
</reference>
<protein>
    <submittedName>
        <fullName evidence="3">Uncharacterized protein</fullName>
    </submittedName>
</protein>
<feature type="transmembrane region" description="Helical" evidence="2">
    <location>
        <begin position="13"/>
        <end position="33"/>
    </location>
</feature>
<name>A0ABT4U8I4_9ACTN</name>
<accession>A0ABT4U8I4</accession>
<evidence type="ECO:0000313" key="3">
    <source>
        <dbReference type="EMBL" id="MDA2812764.1"/>
    </source>
</evidence>
<feature type="transmembrane region" description="Helical" evidence="2">
    <location>
        <begin position="183"/>
        <end position="208"/>
    </location>
</feature>
<keyword evidence="2" id="KW-1133">Transmembrane helix</keyword>
<evidence type="ECO:0000256" key="2">
    <source>
        <dbReference type="SAM" id="Phobius"/>
    </source>
</evidence>